<dbReference type="PANTHER" id="PTHR33623">
    <property type="entry name" value="OS04G0572500 PROTEIN"/>
    <property type="match status" value="1"/>
</dbReference>
<name>A0A452YNU3_AEGTS</name>
<reference evidence="2" key="3">
    <citation type="journal article" date="2017" name="Nature">
        <title>Genome sequence of the progenitor of the wheat D genome Aegilops tauschii.</title>
        <authorList>
            <person name="Luo M.C."/>
            <person name="Gu Y.Q."/>
            <person name="Puiu D."/>
            <person name="Wang H."/>
            <person name="Twardziok S.O."/>
            <person name="Deal K.R."/>
            <person name="Huo N."/>
            <person name="Zhu T."/>
            <person name="Wang L."/>
            <person name="Wang Y."/>
            <person name="McGuire P.E."/>
            <person name="Liu S."/>
            <person name="Long H."/>
            <person name="Ramasamy R.K."/>
            <person name="Rodriguez J.C."/>
            <person name="Van S.L."/>
            <person name="Yuan L."/>
            <person name="Wang Z."/>
            <person name="Xia Z."/>
            <person name="Xiao L."/>
            <person name="Anderson O.D."/>
            <person name="Ouyang S."/>
            <person name="Liang Y."/>
            <person name="Zimin A.V."/>
            <person name="Pertea G."/>
            <person name="Qi P."/>
            <person name="Bennetzen J.L."/>
            <person name="Dai X."/>
            <person name="Dawson M.W."/>
            <person name="Muller H.G."/>
            <person name="Kugler K."/>
            <person name="Rivarola-Duarte L."/>
            <person name="Spannagl M."/>
            <person name="Mayer K.F.X."/>
            <person name="Lu F.H."/>
            <person name="Bevan M.W."/>
            <person name="Leroy P."/>
            <person name="Li P."/>
            <person name="You F.M."/>
            <person name="Sun Q."/>
            <person name="Liu Z."/>
            <person name="Lyons E."/>
            <person name="Wicker T."/>
            <person name="Salzberg S.L."/>
            <person name="Devos K.M."/>
            <person name="Dvorak J."/>
        </authorList>
    </citation>
    <scope>NUCLEOTIDE SEQUENCE [LARGE SCALE GENOMIC DNA]</scope>
    <source>
        <strain evidence="2">cv. AL8/78</strain>
    </source>
</reference>
<protein>
    <submittedName>
        <fullName evidence="2">Uncharacterized protein</fullName>
    </submittedName>
</protein>
<feature type="compositionally biased region" description="Low complexity" evidence="1">
    <location>
        <begin position="98"/>
        <end position="121"/>
    </location>
</feature>
<reference evidence="2" key="4">
    <citation type="submission" date="2019-03" db="UniProtKB">
        <authorList>
            <consortium name="EnsemblPlants"/>
        </authorList>
    </citation>
    <scope>IDENTIFICATION</scope>
</reference>
<accession>A0A452YNU3</accession>
<keyword evidence="3" id="KW-1185">Reference proteome</keyword>
<organism evidence="2 3">
    <name type="scientific">Aegilops tauschii subsp. strangulata</name>
    <name type="common">Goatgrass</name>
    <dbReference type="NCBI Taxonomy" id="200361"/>
    <lineage>
        <taxon>Eukaryota</taxon>
        <taxon>Viridiplantae</taxon>
        <taxon>Streptophyta</taxon>
        <taxon>Embryophyta</taxon>
        <taxon>Tracheophyta</taxon>
        <taxon>Spermatophyta</taxon>
        <taxon>Magnoliopsida</taxon>
        <taxon>Liliopsida</taxon>
        <taxon>Poales</taxon>
        <taxon>Poaceae</taxon>
        <taxon>BOP clade</taxon>
        <taxon>Pooideae</taxon>
        <taxon>Triticodae</taxon>
        <taxon>Triticeae</taxon>
        <taxon>Triticinae</taxon>
        <taxon>Aegilops</taxon>
    </lineage>
</organism>
<feature type="region of interest" description="Disordered" evidence="1">
    <location>
        <begin position="90"/>
        <end position="177"/>
    </location>
</feature>
<evidence type="ECO:0000313" key="3">
    <source>
        <dbReference type="Proteomes" id="UP000015105"/>
    </source>
</evidence>
<dbReference type="Gramene" id="AET1Gv20482600.1">
    <property type="protein sequence ID" value="AET1Gv20482600.1"/>
    <property type="gene ID" value="AET1Gv20482600"/>
</dbReference>
<sequence>MAVAGVEGKPLRLKDLLELDCDSCSAAGFRCYPRHLCVPAAAPQRARHNALHEAAEAPRGLGRSPSLRHPLLSIRTLSRRLRDGFSWRRREEEEEEAAAPVPAVSSGSSSSDSESSESGSSTERKSESDFSASSTESLHAGATCTREEDKEAMDRGSKEADDKEQLSPVAVMDFPFDDDYEDDAVEEEDGRVGGTGACSTSFSDSLAQLHQSKICCKCPTKVDL</sequence>
<proteinExistence type="predicted"/>
<evidence type="ECO:0000313" key="2">
    <source>
        <dbReference type="EnsemblPlants" id="AET1Gv20482600.1"/>
    </source>
</evidence>
<feature type="compositionally biased region" description="Basic and acidic residues" evidence="1">
    <location>
        <begin position="145"/>
        <end position="165"/>
    </location>
</feature>
<dbReference type="Proteomes" id="UP000015105">
    <property type="component" value="Chromosome 1D"/>
</dbReference>
<reference evidence="2" key="5">
    <citation type="journal article" date="2021" name="G3 (Bethesda)">
        <title>Aegilops tauschii genome assembly Aet v5.0 features greater sequence contiguity and improved annotation.</title>
        <authorList>
            <person name="Wang L."/>
            <person name="Zhu T."/>
            <person name="Rodriguez J.C."/>
            <person name="Deal K.R."/>
            <person name="Dubcovsky J."/>
            <person name="McGuire P.E."/>
            <person name="Lux T."/>
            <person name="Spannagl M."/>
            <person name="Mayer K.F.X."/>
            <person name="Baldrich P."/>
            <person name="Meyers B.C."/>
            <person name="Huo N."/>
            <person name="Gu Y.Q."/>
            <person name="Zhou H."/>
            <person name="Devos K.M."/>
            <person name="Bennetzen J.L."/>
            <person name="Unver T."/>
            <person name="Budak H."/>
            <person name="Gulick P.J."/>
            <person name="Galiba G."/>
            <person name="Kalapos B."/>
            <person name="Nelson D.R."/>
            <person name="Li P."/>
            <person name="You F.M."/>
            <person name="Luo M.C."/>
            <person name="Dvorak J."/>
        </authorList>
    </citation>
    <scope>NUCLEOTIDE SEQUENCE [LARGE SCALE GENOMIC DNA]</scope>
    <source>
        <strain evidence="2">cv. AL8/78</strain>
    </source>
</reference>
<reference evidence="3" key="2">
    <citation type="journal article" date="2017" name="Nat. Plants">
        <title>The Aegilops tauschii genome reveals multiple impacts of transposons.</title>
        <authorList>
            <person name="Zhao G."/>
            <person name="Zou C."/>
            <person name="Li K."/>
            <person name="Wang K."/>
            <person name="Li T."/>
            <person name="Gao L."/>
            <person name="Zhang X."/>
            <person name="Wang H."/>
            <person name="Yang Z."/>
            <person name="Liu X."/>
            <person name="Jiang W."/>
            <person name="Mao L."/>
            <person name="Kong X."/>
            <person name="Jiao Y."/>
            <person name="Jia J."/>
        </authorList>
    </citation>
    <scope>NUCLEOTIDE SEQUENCE [LARGE SCALE GENOMIC DNA]</scope>
    <source>
        <strain evidence="3">cv. AL8/78</strain>
    </source>
</reference>
<evidence type="ECO:0000256" key="1">
    <source>
        <dbReference type="SAM" id="MobiDB-lite"/>
    </source>
</evidence>
<reference evidence="3" key="1">
    <citation type="journal article" date="2014" name="Science">
        <title>Ancient hybridizations among the ancestral genomes of bread wheat.</title>
        <authorList>
            <consortium name="International Wheat Genome Sequencing Consortium,"/>
            <person name="Marcussen T."/>
            <person name="Sandve S.R."/>
            <person name="Heier L."/>
            <person name="Spannagl M."/>
            <person name="Pfeifer M."/>
            <person name="Jakobsen K.S."/>
            <person name="Wulff B.B."/>
            <person name="Steuernagel B."/>
            <person name="Mayer K.F."/>
            <person name="Olsen O.A."/>
        </authorList>
    </citation>
    <scope>NUCLEOTIDE SEQUENCE [LARGE SCALE GENOMIC DNA]</scope>
    <source>
        <strain evidence="3">cv. AL8/78</strain>
    </source>
</reference>
<dbReference type="PANTHER" id="PTHR33623:SF14">
    <property type="entry name" value="OS10G0524000 PROTEIN"/>
    <property type="match status" value="1"/>
</dbReference>
<dbReference type="EnsemblPlants" id="AET1Gv20482600.1">
    <property type="protein sequence ID" value="AET1Gv20482600.1"/>
    <property type="gene ID" value="AET1Gv20482600"/>
</dbReference>
<dbReference type="AlphaFoldDB" id="A0A452YNU3"/>